<proteinExistence type="predicted"/>
<evidence type="ECO:0000313" key="3">
    <source>
        <dbReference type="Proteomes" id="UP000829685"/>
    </source>
</evidence>
<name>A0A9P9WCK3_9PEZI</name>
<protein>
    <submittedName>
        <fullName evidence="2">Uncharacterized protein</fullName>
    </submittedName>
</protein>
<accession>A0A9P9WCK3</accession>
<gene>
    <name evidence="2" type="ORF">JX265_011183</name>
</gene>
<keyword evidence="3" id="KW-1185">Reference proteome</keyword>
<dbReference type="EMBL" id="JAFIMR010000040">
    <property type="protein sequence ID" value="KAI1857448.1"/>
    <property type="molecule type" value="Genomic_DNA"/>
</dbReference>
<dbReference type="Proteomes" id="UP000829685">
    <property type="component" value="Unassembled WGS sequence"/>
</dbReference>
<feature type="compositionally biased region" description="Polar residues" evidence="1">
    <location>
        <begin position="49"/>
        <end position="70"/>
    </location>
</feature>
<comment type="caution">
    <text evidence="2">The sequence shown here is derived from an EMBL/GenBank/DDBJ whole genome shotgun (WGS) entry which is preliminary data.</text>
</comment>
<sequence>MTQGNEELLVKGWKEVAQKLQPIWGDKHSQGVSKLRFQQLRVAYLKMDQTNASDSSNSARGPSCSASKLATSGERRASPKTKTTSSEDGADHGDCEEDGGEMSKKRARKTKAQAVSAGMDQFESIGAVDES</sequence>
<evidence type="ECO:0000313" key="2">
    <source>
        <dbReference type="EMBL" id="KAI1857448.1"/>
    </source>
</evidence>
<feature type="region of interest" description="Disordered" evidence="1">
    <location>
        <begin position="49"/>
        <end position="131"/>
    </location>
</feature>
<evidence type="ECO:0000256" key="1">
    <source>
        <dbReference type="SAM" id="MobiDB-lite"/>
    </source>
</evidence>
<reference evidence="2" key="1">
    <citation type="submission" date="2021-03" db="EMBL/GenBank/DDBJ databases">
        <title>Revisited historic fungal species revealed as producer of novel bioactive compounds through whole genome sequencing and comparative genomics.</title>
        <authorList>
            <person name="Vignolle G.A."/>
            <person name="Hochenegger N."/>
            <person name="Mach R.L."/>
            <person name="Mach-Aigner A.R."/>
            <person name="Javad Rahimi M."/>
            <person name="Salim K.A."/>
            <person name="Chan C.M."/>
            <person name="Lim L.B.L."/>
            <person name="Cai F."/>
            <person name="Druzhinina I.S."/>
            <person name="U'Ren J.M."/>
            <person name="Derntl C."/>
        </authorList>
    </citation>
    <scope>NUCLEOTIDE SEQUENCE</scope>
    <source>
        <strain evidence="2">TUCIM 5799</strain>
    </source>
</reference>
<organism evidence="2 3">
    <name type="scientific">Neoarthrinium moseri</name>
    <dbReference type="NCBI Taxonomy" id="1658444"/>
    <lineage>
        <taxon>Eukaryota</taxon>
        <taxon>Fungi</taxon>
        <taxon>Dikarya</taxon>
        <taxon>Ascomycota</taxon>
        <taxon>Pezizomycotina</taxon>
        <taxon>Sordariomycetes</taxon>
        <taxon>Xylariomycetidae</taxon>
        <taxon>Amphisphaeriales</taxon>
        <taxon>Apiosporaceae</taxon>
        <taxon>Neoarthrinium</taxon>
    </lineage>
</organism>
<dbReference type="AlphaFoldDB" id="A0A9P9WCK3"/>